<evidence type="ECO:0000313" key="1">
    <source>
        <dbReference type="EMBL" id="RUQ72944.1"/>
    </source>
</evidence>
<comment type="caution">
    <text evidence="1">The sequence shown here is derived from an EMBL/GenBank/DDBJ whole genome shotgun (WGS) entry which is preliminary data.</text>
</comment>
<reference evidence="1 2" key="1">
    <citation type="submission" date="2018-12" db="EMBL/GenBank/DDBJ databases">
        <authorList>
            <person name="Yang Y."/>
        </authorList>
    </citation>
    <scope>NUCLEOTIDE SEQUENCE [LARGE SCALE GENOMIC DNA]</scope>
    <source>
        <strain evidence="1 2">GSF71</strain>
    </source>
</reference>
<dbReference type="RefSeq" id="WP_126997431.1">
    <property type="nucleotide sequence ID" value="NZ_JBNPXW010000010.1"/>
</dbReference>
<dbReference type="AlphaFoldDB" id="A0A433JAT0"/>
<dbReference type="OrthoDB" id="7301771at2"/>
<dbReference type="EMBL" id="RZIJ01000006">
    <property type="protein sequence ID" value="RUQ72944.1"/>
    <property type="molecule type" value="Genomic_DNA"/>
</dbReference>
<keyword evidence="2" id="KW-1185">Reference proteome</keyword>
<accession>A0A433JAT0</accession>
<sequence length="204" mass="22915">MPTDSETIAFAAPGVRRAIVYAALSSRVGANLGPQISQMDRQLYFNTAPLQLTINQLKKVLFPWMVLDFRAKPTKTKALCIFDMYLGNDDGKNDVHKTLRERMETVRQNSDMAKSMSWLKRVSTSSSRTVDSNIFDDMFRLHLFGSSQDHMMRSAHQGLFRQIIATPPVTSLSPQVSAEIHKIQQICKDAGFSLKNLGLTDSFA</sequence>
<organism evidence="1 2">
    <name type="scientific">Azospirillum doebereinerae</name>
    <dbReference type="NCBI Taxonomy" id="92933"/>
    <lineage>
        <taxon>Bacteria</taxon>
        <taxon>Pseudomonadati</taxon>
        <taxon>Pseudomonadota</taxon>
        <taxon>Alphaproteobacteria</taxon>
        <taxon>Rhodospirillales</taxon>
        <taxon>Azospirillaceae</taxon>
        <taxon>Azospirillum</taxon>
    </lineage>
</organism>
<evidence type="ECO:0000313" key="2">
    <source>
        <dbReference type="Proteomes" id="UP000280346"/>
    </source>
</evidence>
<name>A0A433JAT0_9PROT</name>
<dbReference type="Proteomes" id="UP000280346">
    <property type="component" value="Unassembled WGS sequence"/>
</dbReference>
<protein>
    <submittedName>
        <fullName evidence="1">Uncharacterized protein</fullName>
    </submittedName>
</protein>
<gene>
    <name evidence="1" type="ORF">EJ913_10315</name>
</gene>
<proteinExistence type="predicted"/>